<dbReference type="InterPro" id="IPR002656">
    <property type="entry name" value="Acyl_transf_3_dom"/>
</dbReference>
<dbReference type="GO" id="GO:0016747">
    <property type="term" value="F:acyltransferase activity, transferring groups other than amino-acyl groups"/>
    <property type="evidence" value="ECO:0007669"/>
    <property type="project" value="InterPro"/>
</dbReference>
<dbReference type="HOGENOM" id="CLU_005679_10_1_11"/>
<feature type="domain" description="SGNH" evidence="10">
    <location>
        <begin position="402"/>
        <end position="613"/>
    </location>
</feature>
<evidence type="ECO:0000256" key="6">
    <source>
        <dbReference type="ARBA" id="ARBA00023136"/>
    </source>
</evidence>
<feature type="transmembrane region" description="Helical" evidence="8">
    <location>
        <begin position="230"/>
        <end position="252"/>
    </location>
</feature>
<dbReference type="PANTHER" id="PTHR23028:SF53">
    <property type="entry name" value="ACYL_TRANSF_3 DOMAIN-CONTAINING PROTEIN"/>
    <property type="match status" value="1"/>
</dbReference>
<keyword evidence="12" id="KW-1185">Reference proteome</keyword>
<evidence type="ECO:0008006" key="13">
    <source>
        <dbReference type="Google" id="ProtNLM"/>
    </source>
</evidence>
<dbReference type="InterPro" id="IPR050879">
    <property type="entry name" value="Acyltransferase_3"/>
</dbReference>
<evidence type="ECO:0000259" key="9">
    <source>
        <dbReference type="Pfam" id="PF01757"/>
    </source>
</evidence>
<dbReference type="GO" id="GO:0009103">
    <property type="term" value="P:lipopolysaccharide biosynthetic process"/>
    <property type="evidence" value="ECO:0007669"/>
    <property type="project" value="TreeGrafter"/>
</dbReference>
<evidence type="ECO:0000256" key="8">
    <source>
        <dbReference type="SAM" id="Phobius"/>
    </source>
</evidence>
<accession>R4Z2B6</accession>
<dbReference type="InterPro" id="IPR036514">
    <property type="entry name" value="SGNH_hydro_sf"/>
</dbReference>
<dbReference type="SUPFAM" id="SSF52266">
    <property type="entry name" value="SGNH hydrolase"/>
    <property type="match status" value="1"/>
</dbReference>
<keyword evidence="6 8" id="KW-0472">Membrane</keyword>
<keyword evidence="5 8" id="KW-1133">Transmembrane helix</keyword>
<evidence type="ECO:0000256" key="1">
    <source>
        <dbReference type="ARBA" id="ARBA00004651"/>
    </source>
</evidence>
<protein>
    <recommendedName>
        <fullName evidence="13">Acyltransferase 3</fullName>
    </recommendedName>
</protein>
<keyword evidence="7" id="KW-0012">Acyltransferase</keyword>
<dbReference type="EMBL" id="CANL01000014">
    <property type="protein sequence ID" value="CCM63416.1"/>
    <property type="molecule type" value="Genomic_DNA"/>
</dbReference>
<feature type="transmembrane region" description="Helical" evidence="8">
    <location>
        <begin position="83"/>
        <end position="103"/>
    </location>
</feature>
<dbReference type="Gene3D" id="3.40.50.1110">
    <property type="entry name" value="SGNH hydrolase"/>
    <property type="match status" value="1"/>
</dbReference>
<comment type="subcellular location">
    <subcellularLocation>
        <location evidence="1">Cell membrane</location>
        <topology evidence="1">Multi-pass membrane protein</topology>
    </subcellularLocation>
</comment>
<evidence type="ECO:0000256" key="3">
    <source>
        <dbReference type="ARBA" id="ARBA00022679"/>
    </source>
</evidence>
<evidence type="ECO:0000256" key="7">
    <source>
        <dbReference type="ARBA" id="ARBA00023315"/>
    </source>
</evidence>
<evidence type="ECO:0000313" key="11">
    <source>
        <dbReference type="EMBL" id="CCM63416.1"/>
    </source>
</evidence>
<evidence type="ECO:0000256" key="5">
    <source>
        <dbReference type="ARBA" id="ARBA00022989"/>
    </source>
</evidence>
<evidence type="ECO:0000256" key="2">
    <source>
        <dbReference type="ARBA" id="ARBA00022475"/>
    </source>
</evidence>
<feature type="transmembrane region" description="Helical" evidence="8">
    <location>
        <begin position="173"/>
        <end position="193"/>
    </location>
</feature>
<evidence type="ECO:0000259" key="10">
    <source>
        <dbReference type="Pfam" id="PF19040"/>
    </source>
</evidence>
<evidence type="ECO:0000256" key="4">
    <source>
        <dbReference type="ARBA" id="ARBA00022692"/>
    </source>
</evidence>
<comment type="caution">
    <text evidence="11">The sequence shown here is derived from an EMBL/GenBank/DDBJ whole genome shotgun (WGS) entry which is preliminary data.</text>
</comment>
<dbReference type="STRING" id="1229780.BN381_210106"/>
<dbReference type="Pfam" id="PF01757">
    <property type="entry name" value="Acyl_transf_3"/>
    <property type="match status" value="1"/>
</dbReference>
<feature type="transmembrane region" description="Helical" evidence="8">
    <location>
        <begin position="258"/>
        <end position="278"/>
    </location>
</feature>
<keyword evidence="4 8" id="KW-0812">Transmembrane</keyword>
<feature type="transmembrane region" description="Helical" evidence="8">
    <location>
        <begin position="38"/>
        <end position="62"/>
    </location>
</feature>
<dbReference type="PANTHER" id="PTHR23028">
    <property type="entry name" value="ACETYLTRANSFERASE"/>
    <property type="match status" value="1"/>
</dbReference>
<feature type="domain" description="Acyltransferase 3" evidence="9">
    <location>
        <begin position="17"/>
        <end position="338"/>
    </location>
</feature>
<feature type="transmembrane region" description="Helical" evidence="8">
    <location>
        <begin position="355"/>
        <end position="374"/>
    </location>
</feature>
<dbReference type="InterPro" id="IPR043968">
    <property type="entry name" value="SGNH"/>
</dbReference>
<feature type="transmembrane region" description="Helical" evidence="8">
    <location>
        <begin position="325"/>
        <end position="343"/>
    </location>
</feature>
<proteinExistence type="predicted"/>
<reference evidence="11 12" key="1">
    <citation type="journal article" date="2013" name="ISME J.">
        <title>Metabolic model for the filamentous 'Candidatus Microthrix parvicella' based on genomic and metagenomic analyses.</title>
        <authorList>
            <person name="Jon McIlroy S."/>
            <person name="Kristiansen R."/>
            <person name="Albertsen M."/>
            <person name="Michael Karst S."/>
            <person name="Rossetti S."/>
            <person name="Lund Nielsen J."/>
            <person name="Tandoi V."/>
            <person name="James Seviour R."/>
            <person name="Nielsen P.H."/>
        </authorList>
    </citation>
    <scope>NUCLEOTIDE SEQUENCE [LARGE SCALE GENOMIC DNA]</scope>
    <source>
        <strain evidence="11 12">RN1</strain>
    </source>
</reference>
<evidence type="ECO:0000313" key="12">
    <source>
        <dbReference type="Proteomes" id="UP000018291"/>
    </source>
</evidence>
<dbReference type="Proteomes" id="UP000018291">
    <property type="component" value="Unassembled WGS sequence"/>
</dbReference>
<feature type="transmembrane region" description="Helical" evidence="8">
    <location>
        <begin position="12"/>
        <end position="32"/>
    </location>
</feature>
<keyword evidence="3" id="KW-0808">Transferase</keyword>
<organism evidence="11 12">
    <name type="scientific">Candidatus Neomicrothrix parvicella RN1</name>
    <dbReference type="NCBI Taxonomy" id="1229780"/>
    <lineage>
        <taxon>Bacteria</taxon>
        <taxon>Bacillati</taxon>
        <taxon>Actinomycetota</taxon>
        <taxon>Acidimicrobiia</taxon>
        <taxon>Acidimicrobiales</taxon>
        <taxon>Microthrixaceae</taxon>
        <taxon>Candidatus Neomicrothrix</taxon>
    </lineage>
</organism>
<keyword evidence="2" id="KW-1003">Cell membrane</keyword>
<dbReference type="AlphaFoldDB" id="R4Z2B6"/>
<name>R4Z2B6_9ACTN</name>
<dbReference type="eggNOG" id="COG1835">
    <property type="taxonomic scope" value="Bacteria"/>
</dbReference>
<dbReference type="Pfam" id="PF19040">
    <property type="entry name" value="SGNH"/>
    <property type="match status" value="1"/>
</dbReference>
<dbReference type="GO" id="GO:0005886">
    <property type="term" value="C:plasma membrane"/>
    <property type="evidence" value="ECO:0007669"/>
    <property type="project" value="UniProtKB-SubCell"/>
</dbReference>
<gene>
    <name evidence="11" type="ORF">BN381_210106</name>
</gene>
<sequence length="624" mass="67277">MGRSAESAARRLTYMSSLDGLRALAVIGVIIYHAEPSLLPGGFLGVDVFFVISGYLITALLLREHDSTHHIDMRRFWRRRARRLGPALLVMLSVVVVVGRLWLPSSQWGSLRGDELASLGYVMNWRLILTGDSYFSTFAVSPLRHVWSLSVEEQFYLVWPIVAAIAMARSRRALALVASAAFVASVAAMTLVGGGLSRVYYGTDTRLHVIMAGCLLAILESKRPDLVRRLGASTLVTLIGVAALGGAMVFIAEDNTGFFPAGLVIFAAVTMLVVAGCSTQVTLPLLSNRALVEIGRRSYGLYLWHWPVMVFLTDDRLGIGHVPATAIRVAVFSTLTWASYRFLERPVLARRAPLPRWWPLAPIGVIVLVLASTAGATANRYQQQAGGATGTVQANQGITAPTGAGGTPIDSLLLIGDSVAASIQEELARELAGEGVSTASAVRYGCGIVEGMELTANGDLTPMAPGCPKHQALQDQLVAQQAPDVILVIAQVDSYRRKLPDGTVIDFEESPDEYLALLNKAVDRLTVGGATMVIALPANVAYFNADAANVRYEAWRGLLRTLDEERSEVVLLDLQSLICPESQCIREIDGTELRPDGMHYSDDSATLIVPRIVKALFAALGVDT</sequence>